<dbReference type="EMBL" id="JAXAFJ010000003">
    <property type="protein sequence ID" value="MDX6805786.1"/>
    <property type="molecule type" value="Genomic_DNA"/>
</dbReference>
<comment type="caution">
    <text evidence="1">The sequence shown here is derived from an EMBL/GenBank/DDBJ whole genome shotgun (WGS) entry which is preliminary data.</text>
</comment>
<protein>
    <submittedName>
        <fullName evidence="1">Uncharacterized protein</fullName>
    </submittedName>
</protein>
<evidence type="ECO:0000313" key="1">
    <source>
        <dbReference type="EMBL" id="MDX6805786.1"/>
    </source>
</evidence>
<proteinExistence type="predicted"/>
<dbReference type="Proteomes" id="UP001274321">
    <property type="component" value="Unassembled WGS sequence"/>
</dbReference>
<gene>
    <name evidence="1" type="ORF">SCD90_06900</name>
</gene>
<dbReference type="RefSeq" id="WP_319843913.1">
    <property type="nucleotide sequence ID" value="NZ_JAXAFJ010000003.1"/>
</dbReference>
<name>A0ABU4RSP6_9HYPH</name>
<reference evidence="1 2" key="1">
    <citation type="submission" date="2023-11" db="EMBL/GenBank/DDBJ databases">
        <authorList>
            <person name="Bao R."/>
        </authorList>
    </citation>
    <scope>NUCLEOTIDE SEQUENCE [LARGE SCALE GENOMIC DNA]</scope>
    <source>
        <strain evidence="1 2">PJ23</strain>
    </source>
</reference>
<evidence type="ECO:0000313" key="2">
    <source>
        <dbReference type="Proteomes" id="UP001274321"/>
    </source>
</evidence>
<keyword evidence="2" id="KW-1185">Reference proteome</keyword>
<sequence>MSDAFKDWEKDGQGRLKVWPLAAFETAVFNNERGGLRLEIDVPAKPGQPIPAVQLALDPEQLRNLAEALVEVATRLEQARAPAGNA</sequence>
<organism evidence="1 2">
    <name type="scientific">Terrihabitans rhizophilus</name>
    <dbReference type="NCBI Taxonomy" id="3092662"/>
    <lineage>
        <taxon>Bacteria</taxon>
        <taxon>Pseudomonadati</taxon>
        <taxon>Pseudomonadota</taxon>
        <taxon>Alphaproteobacteria</taxon>
        <taxon>Hyphomicrobiales</taxon>
        <taxon>Terrihabitans</taxon>
    </lineage>
</organism>
<accession>A0ABU4RSP6</accession>